<reference evidence="2 3" key="1">
    <citation type="submission" date="2022-10" db="EMBL/GenBank/DDBJ databases">
        <title>Draft genome sequence of Streptomyces sp. YSPA8.</title>
        <authorList>
            <person name="Moriuchi R."/>
            <person name="Dohra H."/>
            <person name="Yamamura H."/>
            <person name="Kodani S."/>
        </authorList>
    </citation>
    <scope>NUCLEOTIDE SEQUENCE [LARGE SCALE GENOMIC DNA]</scope>
    <source>
        <strain evidence="2 3">YSPA8</strain>
    </source>
</reference>
<evidence type="ECO:0000313" key="3">
    <source>
        <dbReference type="Proteomes" id="UP001291653"/>
    </source>
</evidence>
<evidence type="ECO:0000259" key="1">
    <source>
        <dbReference type="Pfam" id="PF09250"/>
    </source>
</evidence>
<dbReference type="SUPFAM" id="SSF56747">
    <property type="entry name" value="Prim-pol domain"/>
    <property type="match status" value="1"/>
</dbReference>
<proteinExistence type="predicted"/>
<organism evidence="2 3">
    <name type="scientific">Streptomyces yaizuensis</name>
    <dbReference type="NCBI Taxonomy" id="2989713"/>
    <lineage>
        <taxon>Bacteria</taxon>
        <taxon>Bacillati</taxon>
        <taxon>Actinomycetota</taxon>
        <taxon>Actinomycetes</taxon>
        <taxon>Kitasatosporales</taxon>
        <taxon>Streptomycetaceae</taxon>
        <taxon>Streptomyces</taxon>
    </lineage>
</organism>
<gene>
    <name evidence="2" type="ORF">SYYSPA8_28030</name>
</gene>
<dbReference type="Pfam" id="PF09250">
    <property type="entry name" value="Prim-Pol"/>
    <property type="match status" value="1"/>
</dbReference>
<dbReference type="InterPro" id="IPR015330">
    <property type="entry name" value="DNA_primase/pol_bifunc_N"/>
</dbReference>
<protein>
    <submittedName>
        <fullName evidence="2">Bifunctional DNA primase/polymerase</fullName>
    </submittedName>
</protein>
<keyword evidence="3" id="KW-1185">Reference proteome</keyword>
<name>A0ABQ5P6W8_9ACTN</name>
<dbReference type="EMBL" id="BSBI01000013">
    <property type="protein sequence ID" value="GLF98225.1"/>
    <property type="molecule type" value="Genomic_DNA"/>
</dbReference>
<dbReference type="Proteomes" id="UP001291653">
    <property type="component" value="Unassembled WGS sequence"/>
</dbReference>
<accession>A0ABQ5P6W8</accession>
<feature type="domain" description="DNA primase/polymerase bifunctional N-terminal" evidence="1">
    <location>
        <begin position="2"/>
        <end position="140"/>
    </location>
</feature>
<comment type="caution">
    <text evidence="2">The sequence shown here is derived from an EMBL/GenBank/DDBJ whole genome shotgun (WGS) entry which is preliminary data.</text>
</comment>
<evidence type="ECO:0000313" key="2">
    <source>
        <dbReference type="EMBL" id="GLF98225.1"/>
    </source>
</evidence>
<sequence length="277" mass="28185">MATGPARLVVLDVDRHPGTPPGCDRILPGRPVDAAQAAGVRDGLDVLRLLARRCGQGDPADGASTLTVRTPSGGLHLWFRAPARTAWSSSAGGDHHGRSLGWQLDIRAHGGYIVAPGTRTAAGVYTVAGPARTPRLLPAWLAGELTRTGHLLDAPAGPGPALPPVPNRAAAVARAAAPGGRAGGGAWARRTADTVLGQIRDCGRVAEGAGWSGVLNRAAFTLGGLVAAGHISEAAAHTELLDAALTARPGRHAAALGIIRSGLTAGARRALHPRDER</sequence>